<sequence length="60" mass="6721">MPNLDQIQLEAYRRLETAGIAYTLVGSMAGNYWGVSRSTHDIDSVIEYDETPIDAIIQAF</sequence>
<organism evidence="1 2">
    <name type="scientific">Allorhodopirellula solitaria</name>
    <dbReference type="NCBI Taxonomy" id="2527987"/>
    <lineage>
        <taxon>Bacteria</taxon>
        <taxon>Pseudomonadati</taxon>
        <taxon>Planctomycetota</taxon>
        <taxon>Planctomycetia</taxon>
        <taxon>Pirellulales</taxon>
        <taxon>Pirellulaceae</taxon>
        <taxon>Allorhodopirellula</taxon>
    </lineage>
</organism>
<dbReference type="EMBL" id="SJPK01000004">
    <property type="protein sequence ID" value="TWT67571.1"/>
    <property type="molecule type" value="Genomic_DNA"/>
</dbReference>
<name>A0A5C5XYG0_9BACT</name>
<gene>
    <name evidence="1" type="ORF">CA85_24240</name>
</gene>
<dbReference type="RefSeq" id="WP_146391405.1">
    <property type="nucleotide sequence ID" value="NZ_SJPK01000004.1"/>
</dbReference>
<protein>
    <recommendedName>
        <fullName evidence="3">Polymerase nucleotidyl transferase domain-containing protein</fullName>
    </recommendedName>
</protein>
<evidence type="ECO:0000313" key="1">
    <source>
        <dbReference type="EMBL" id="TWT67571.1"/>
    </source>
</evidence>
<comment type="caution">
    <text evidence="1">The sequence shown here is derived from an EMBL/GenBank/DDBJ whole genome shotgun (WGS) entry which is preliminary data.</text>
</comment>
<dbReference type="SUPFAM" id="SSF81301">
    <property type="entry name" value="Nucleotidyltransferase"/>
    <property type="match status" value="1"/>
</dbReference>
<evidence type="ECO:0008006" key="3">
    <source>
        <dbReference type="Google" id="ProtNLM"/>
    </source>
</evidence>
<dbReference type="OrthoDB" id="1551055at2"/>
<reference evidence="1 2" key="1">
    <citation type="submission" date="2019-02" db="EMBL/GenBank/DDBJ databases">
        <title>Deep-cultivation of Planctomycetes and their phenomic and genomic characterization uncovers novel biology.</title>
        <authorList>
            <person name="Wiegand S."/>
            <person name="Jogler M."/>
            <person name="Boedeker C."/>
            <person name="Pinto D."/>
            <person name="Vollmers J."/>
            <person name="Rivas-Marin E."/>
            <person name="Kohn T."/>
            <person name="Peeters S.H."/>
            <person name="Heuer A."/>
            <person name="Rast P."/>
            <person name="Oberbeckmann S."/>
            <person name="Bunk B."/>
            <person name="Jeske O."/>
            <person name="Meyerdierks A."/>
            <person name="Storesund J.E."/>
            <person name="Kallscheuer N."/>
            <person name="Luecker S."/>
            <person name="Lage O.M."/>
            <person name="Pohl T."/>
            <person name="Merkel B.J."/>
            <person name="Hornburger P."/>
            <person name="Mueller R.-W."/>
            <person name="Bruemmer F."/>
            <person name="Labrenz M."/>
            <person name="Spormann A.M."/>
            <person name="Op Den Camp H."/>
            <person name="Overmann J."/>
            <person name="Amann R."/>
            <person name="Jetten M.S.M."/>
            <person name="Mascher T."/>
            <person name="Medema M.H."/>
            <person name="Devos D.P."/>
            <person name="Kaster A.-K."/>
            <person name="Ovreas L."/>
            <person name="Rohde M."/>
            <person name="Galperin M.Y."/>
            <person name="Jogler C."/>
        </authorList>
    </citation>
    <scope>NUCLEOTIDE SEQUENCE [LARGE SCALE GENOMIC DNA]</scope>
    <source>
        <strain evidence="1 2">CA85</strain>
    </source>
</reference>
<proteinExistence type="predicted"/>
<keyword evidence="2" id="KW-1185">Reference proteome</keyword>
<dbReference type="AlphaFoldDB" id="A0A5C5XYG0"/>
<accession>A0A5C5XYG0</accession>
<dbReference type="Gene3D" id="3.30.460.40">
    <property type="match status" value="1"/>
</dbReference>
<dbReference type="InterPro" id="IPR043519">
    <property type="entry name" value="NT_sf"/>
</dbReference>
<evidence type="ECO:0000313" key="2">
    <source>
        <dbReference type="Proteomes" id="UP000318053"/>
    </source>
</evidence>
<dbReference type="Proteomes" id="UP000318053">
    <property type="component" value="Unassembled WGS sequence"/>
</dbReference>